<evidence type="ECO:0000313" key="2">
    <source>
        <dbReference type="Proteomes" id="UP000054270"/>
    </source>
</evidence>
<reference evidence="2" key="1">
    <citation type="submission" date="2014-04" db="EMBL/GenBank/DDBJ databases">
        <title>Evolutionary Origins and Diversification of the Mycorrhizal Mutualists.</title>
        <authorList>
            <consortium name="DOE Joint Genome Institute"/>
            <consortium name="Mycorrhizal Genomics Consortium"/>
            <person name="Kohler A."/>
            <person name="Kuo A."/>
            <person name="Nagy L.G."/>
            <person name="Floudas D."/>
            <person name="Copeland A."/>
            <person name="Barry K.W."/>
            <person name="Cichocki N."/>
            <person name="Veneault-Fourrey C."/>
            <person name="LaButti K."/>
            <person name="Lindquist E.A."/>
            <person name="Lipzen A."/>
            <person name="Lundell T."/>
            <person name="Morin E."/>
            <person name="Murat C."/>
            <person name="Riley R."/>
            <person name="Ohm R."/>
            <person name="Sun H."/>
            <person name="Tunlid A."/>
            <person name="Henrissat B."/>
            <person name="Grigoriev I.V."/>
            <person name="Hibbett D.S."/>
            <person name="Martin F."/>
        </authorList>
    </citation>
    <scope>NUCLEOTIDE SEQUENCE [LARGE SCALE GENOMIC DNA]</scope>
    <source>
        <strain evidence="2">FD-334 SS-4</strain>
    </source>
</reference>
<accession>A0A0D2MAG0</accession>
<gene>
    <name evidence="1" type="ORF">HYPSUDRAFT_43249</name>
</gene>
<proteinExistence type="predicted"/>
<dbReference type="Proteomes" id="UP000054270">
    <property type="component" value="Unassembled WGS sequence"/>
</dbReference>
<name>A0A0D2MAG0_HYPSF</name>
<protein>
    <submittedName>
        <fullName evidence="1">Uncharacterized protein</fullName>
    </submittedName>
</protein>
<keyword evidence="2" id="KW-1185">Reference proteome</keyword>
<evidence type="ECO:0000313" key="1">
    <source>
        <dbReference type="EMBL" id="KJA20353.1"/>
    </source>
</evidence>
<dbReference type="EMBL" id="KN817568">
    <property type="protein sequence ID" value="KJA20353.1"/>
    <property type="molecule type" value="Genomic_DNA"/>
</dbReference>
<sequence>MGWYYGSRMRFPPPAPKRVSYVRLLPTSASKQHLSNGVITQWLYIAVVLPRHMPQRLPRPDARGFIPQPCAPCVERSTHIHFVCTIITYSYGMPSV</sequence>
<organism evidence="1 2">
    <name type="scientific">Hypholoma sublateritium (strain FD-334 SS-4)</name>
    <dbReference type="NCBI Taxonomy" id="945553"/>
    <lineage>
        <taxon>Eukaryota</taxon>
        <taxon>Fungi</taxon>
        <taxon>Dikarya</taxon>
        <taxon>Basidiomycota</taxon>
        <taxon>Agaricomycotina</taxon>
        <taxon>Agaricomycetes</taxon>
        <taxon>Agaricomycetidae</taxon>
        <taxon>Agaricales</taxon>
        <taxon>Agaricineae</taxon>
        <taxon>Strophariaceae</taxon>
        <taxon>Hypholoma</taxon>
    </lineage>
</organism>
<dbReference type="AlphaFoldDB" id="A0A0D2MAG0"/>